<keyword evidence="2" id="KW-1185">Reference proteome</keyword>
<accession>A0A498HF35</accession>
<dbReference type="Proteomes" id="UP000290289">
    <property type="component" value="Chromosome 17"/>
</dbReference>
<proteinExistence type="predicted"/>
<name>A0A498HF35_MALDO</name>
<sequence>MAFPAWHKLFTRHLSFYFFDPLHLIVLAESSSHVGHGDAIGLRGGDDVEEIHRRRLRKGTDP</sequence>
<comment type="caution">
    <text evidence="1">The sequence shown here is derived from an EMBL/GenBank/DDBJ whole genome shotgun (WGS) entry which is preliminary data.</text>
</comment>
<reference evidence="1 2" key="1">
    <citation type="submission" date="2018-10" db="EMBL/GenBank/DDBJ databases">
        <title>A high-quality apple genome assembly.</title>
        <authorList>
            <person name="Hu J."/>
        </authorList>
    </citation>
    <scope>NUCLEOTIDE SEQUENCE [LARGE SCALE GENOMIC DNA]</scope>
    <source>
        <strain evidence="2">cv. HFTH1</strain>
        <tissue evidence="1">Young leaf</tissue>
    </source>
</reference>
<gene>
    <name evidence="1" type="ORF">DVH24_028094</name>
</gene>
<protein>
    <submittedName>
        <fullName evidence="1">Uncharacterized protein</fullName>
    </submittedName>
</protein>
<evidence type="ECO:0000313" key="2">
    <source>
        <dbReference type="Proteomes" id="UP000290289"/>
    </source>
</evidence>
<dbReference type="EMBL" id="RDQH01000343">
    <property type="protein sequence ID" value="RXH67947.1"/>
    <property type="molecule type" value="Genomic_DNA"/>
</dbReference>
<evidence type="ECO:0000313" key="1">
    <source>
        <dbReference type="EMBL" id="RXH67947.1"/>
    </source>
</evidence>
<organism evidence="1 2">
    <name type="scientific">Malus domestica</name>
    <name type="common">Apple</name>
    <name type="synonym">Pyrus malus</name>
    <dbReference type="NCBI Taxonomy" id="3750"/>
    <lineage>
        <taxon>Eukaryota</taxon>
        <taxon>Viridiplantae</taxon>
        <taxon>Streptophyta</taxon>
        <taxon>Embryophyta</taxon>
        <taxon>Tracheophyta</taxon>
        <taxon>Spermatophyta</taxon>
        <taxon>Magnoliopsida</taxon>
        <taxon>eudicotyledons</taxon>
        <taxon>Gunneridae</taxon>
        <taxon>Pentapetalae</taxon>
        <taxon>rosids</taxon>
        <taxon>fabids</taxon>
        <taxon>Rosales</taxon>
        <taxon>Rosaceae</taxon>
        <taxon>Amygdaloideae</taxon>
        <taxon>Maleae</taxon>
        <taxon>Malus</taxon>
    </lineage>
</organism>
<dbReference type="AlphaFoldDB" id="A0A498HF35"/>